<dbReference type="PANTHER" id="PTHR31672">
    <property type="entry name" value="BNACNNG10540D PROTEIN"/>
    <property type="match status" value="1"/>
</dbReference>
<reference evidence="2" key="1">
    <citation type="journal article" date="2016" name="Nat. Genet.">
        <title>A high-quality carrot genome assembly provides new insights into carotenoid accumulation and asterid genome evolution.</title>
        <authorList>
            <person name="Iorizzo M."/>
            <person name="Ellison S."/>
            <person name="Senalik D."/>
            <person name="Zeng P."/>
            <person name="Satapoomin P."/>
            <person name="Huang J."/>
            <person name="Bowman M."/>
            <person name="Iovene M."/>
            <person name="Sanseverino W."/>
            <person name="Cavagnaro P."/>
            <person name="Yildiz M."/>
            <person name="Macko-Podgorni A."/>
            <person name="Moranska E."/>
            <person name="Grzebelus E."/>
            <person name="Grzebelus D."/>
            <person name="Ashrafi H."/>
            <person name="Zheng Z."/>
            <person name="Cheng S."/>
            <person name="Spooner D."/>
            <person name="Van Deynze A."/>
            <person name="Simon P."/>
        </authorList>
    </citation>
    <scope>NUCLEOTIDE SEQUENCE</scope>
    <source>
        <tissue evidence="2">Leaf</tissue>
    </source>
</reference>
<gene>
    <name evidence="2" type="ORF">DCAR_0415334</name>
</gene>
<accession>A0AAF0WUG4</accession>
<sequence length="257" mass="29401">MLYVWNPSIKRFKMLPTPNLITKTTGVKLGFGYDSVCDDYKVVRILVSSVSNVVEAELYSANEDRWRDIEVPVGLNNAWPLWSYIPVHAINEVLYFVASQVLVSFDLHNELFEVYRYPFPMKDIRNFTSLIYEGAVAMIFKTAVGDGLVHSLWTLDDAGGKVCWTKKSVFEPELEIDRVELYLGSGCFVAVDFCDFQYFVYDLEKKETERLLLSLVEHNVSSVVKYTESLVSLAGFEQVEKVVLSEETMHTVLFPSQ</sequence>
<proteinExistence type="predicted"/>
<dbReference type="Pfam" id="PF08268">
    <property type="entry name" value="FBA_3"/>
    <property type="match status" value="1"/>
</dbReference>
<protein>
    <recommendedName>
        <fullName evidence="1">F-box associated beta-propeller type 3 domain-containing protein</fullName>
    </recommendedName>
</protein>
<name>A0AAF0WUG4_DAUCS</name>
<dbReference type="Proteomes" id="UP000077755">
    <property type="component" value="Chromosome 4"/>
</dbReference>
<dbReference type="NCBIfam" id="TIGR01640">
    <property type="entry name" value="F_box_assoc_1"/>
    <property type="match status" value="1"/>
</dbReference>
<feature type="domain" description="F-box associated beta-propeller type 3" evidence="1">
    <location>
        <begin position="3"/>
        <end position="213"/>
    </location>
</feature>
<reference evidence="2" key="2">
    <citation type="submission" date="2022-03" db="EMBL/GenBank/DDBJ databases">
        <title>Draft title - Genomic analysis of global carrot germplasm unveils the trajectory of domestication and the origin of high carotenoid orange carrot.</title>
        <authorList>
            <person name="Iorizzo M."/>
            <person name="Ellison S."/>
            <person name="Senalik D."/>
            <person name="Macko-Podgorni A."/>
            <person name="Grzebelus D."/>
            <person name="Bostan H."/>
            <person name="Rolling W."/>
            <person name="Curaba J."/>
            <person name="Simon P."/>
        </authorList>
    </citation>
    <scope>NUCLEOTIDE SEQUENCE</scope>
    <source>
        <tissue evidence="2">Leaf</tissue>
    </source>
</reference>
<dbReference type="InterPro" id="IPR050796">
    <property type="entry name" value="SCF_F-box_component"/>
</dbReference>
<organism evidence="2 3">
    <name type="scientific">Daucus carota subsp. sativus</name>
    <name type="common">Carrot</name>
    <dbReference type="NCBI Taxonomy" id="79200"/>
    <lineage>
        <taxon>Eukaryota</taxon>
        <taxon>Viridiplantae</taxon>
        <taxon>Streptophyta</taxon>
        <taxon>Embryophyta</taxon>
        <taxon>Tracheophyta</taxon>
        <taxon>Spermatophyta</taxon>
        <taxon>Magnoliopsida</taxon>
        <taxon>eudicotyledons</taxon>
        <taxon>Gunneridae</taxon>
        <taxon>Pentapetalae</taxon>
        <taxon>asterids</taxon>
        <taxon>campanulids</taxon>
        <taxon>Apiales</taxon>
        <taxon>Apiaceae</taxon>
        <taxon>Apioideae</taxon>
        <taxon>Scandiceae</taxon>
        <taxon>Daucinae</taxon>
        <taxon>Daucus</taxon>
        <taxon>Daucus sect. Daucus</taxon>
    </lineage>
</organism>
<dbReference type="InterPro" id="IPR017451">
    <property type="entry name" value="F-box-assoc_interact_dom"/>
</dbReference>
<evidence type="ECO:0000259" key="1">
    <source>
        <dbReference type="Pfam" id="PF08268"/>
    </source>
</evidence>
<dbReference type="EMBL" id="CP093346">
    <property type="protein sequence ID" value="WOG96004.1"/>
    <property type="molecule type" value="Genomic_DNA"/>
</dbReference>
<dbReference type="AlphaFoldDB" id="A0AAF0WUG4"/>
<evidence type="ECO:0000313" key="2">
    <source>
        <dbReference type="EMBL" id="WOG96004.1"/>
    </source>
</evidence>
<keyword evidence="3" id="KW-1185">Reference proteome</keyword>
<dbReference type="PANTHER" id="PTHR31672:SF13">
    <property type="entry name" value="F-BOX PROTEIN CPR30-LIKE"/>
    <property type="match status" value="1"/>
</dbReference>
<dbReference type="InterPro" id="IPR013187">
    <property type="entry name" value="F-box-assoc_dom_typ3"/>
</dbReference>
<evidence type="ECO:0000313" key="3">
    <source>
        <dbReference type="Proteomes" id="UP000077755"/>
    </source>
</evidence>